<dbReference type="InterPro" id="IPR036724">
    <property type="entry name" value="Cobalamin-bd_sf"/>
</dbReference>
<dbReference type="RefSeq" id="WP_026992899.1">
    <property type="nucleotide sequence ID" value="NZ_JRLY01000007.1"/>
</dbReference>
<dbReference type="SUPFAM" id="SSF52242">
    <property type="entry name" value="Cobalamin (vitamin B12)-binding domain"/>
    <property type="match status" value="1"/>
</dbReference>
<dbReference type="GO" id="GO:0003700">
    <property type="term" value="F:DNA-binding transcription factor activity"/>
    <property type="evidence" value="ECO:0007669"/>
    <property type="project" value="InterPro"/>
</dbReference>
<keyword evidence="3" id="KW-0238">DNA-binding</keyword>
<dbReference type="SMART" id="SM00422">
    <property type="entry name" value="HTH_MERR"/>
    <property type="match status" value="1"/>
</dbReference>
<sequence length="299" mass="34297">MNSPKNVFTIKDLENLSGIKAHTIRIWEKRYSVLQPMRTDTNIRVYDVHNLQKLLNICTLHSFGYKISAIAKLPEDKIPAMVRGILSNKTLDSHVLNNFKLAMMNFDQQLFLSTYNSLLSEKSFRDIFYGCFIPLLEEIGELWQTDTITPAHEHFISSLVKQKIASNTEKLQLQPPVKTDRVFVLYLPEGEIHEIGLMLLNYELTLNGFKTIYIGESVPLPGVKDVKNYFDNITYVTYITVEPSPSDINRYIESMKREVLTDNHTNLYVFGRCAAHIRPELLSNAIQAFASVKEFGDSL</sequence>
<dbReference type="GO" id="GO:0031419">
    <property type="term" value="F:cobalamin binding"/>
    <property type="evidence" value="ECO:0007669"/>
    <property type="project" value="InterPro"/>
</dbReference>
<dbReference type="AlphaFoldDB" id="A0A0A2MKA6"/>
<dbReference type="CDD" id="cd01104">
    <property type="entry name" value="HTH_MlrA-CarA"/>
    <property type="match status" value="1"/>
</dbReference>
<dbReference type="GO" id="GO:0003677">
    <property type="term" value="F:DNA binding"/>
    <property type="evidence" value="ECO:0007669"/>
    <property type="project" value="UniProtKB-KW"/>
</dbReference>
<dbReference type="PANTHER" id="PTHR30204:SF69">
    <property type="entry name" value="MERR-FAMILY TRANSCRIPTIONAL REGULATOR"/>
    <property type="match status" value="1"/>
</dbReference>
<feature type="domain" description="HTH merR-type" evidence="5">
    <location>
        <begin position="7"/>
        <end position="76"/>
    </location>
</feature>
<dbReference type="InterPro" id="IPR003759">
    <property type="entry name" value="Cbl-bd_cap"/>
</dbReference>
<name>A0A0A2MKA6_9FLAO</name>
<dbReference type="Gene3D" id="1.10.1660.10">
    <property type="match status" value="1"/>
</dbReference>
<dbReference type="Gene3D" id="1.10.1240.10">
    <property type="entry name" value="Methionine synthase domain"/>
    <property type="match status" value="1"/>
</dbReference>
<gene>
    <name evidence="6" type="ORF">Q766_10695</name>
</gene>
<dbReference type="InterPro" id="IPR047057">
    <property type="entry name" value="MerR_fam"/>
</dbReference>
<evidence type="ECO:0000259" key="5">
    <source>
        <dbReference type="PROSITE" id="PS50937"/>
    </source>
</evidence>
<dbReference type="PANTHER" id="PTHR30204">
    <property type="entry name" value="REDOX-CYCLING DRUG-SENSING TRANSCRIPTIONAL ACTIVATOR SOXR"/>
    <property type="match status" value="1"/>
</dbReference>
<keyword evidence="4" id="KW-0804">Transcription</keyword>
<dbReference type="InterPro" id="IPR000551">
    <property type="entry name" value="MerR-type_HTH_dom"/>
</dbReference>
<keyword evidence="7" id="KW-1185">Reference proteome</keyword>
<comment type="caution">
    <text evidence="6">The sequence shown here is derived from an EMBL/GenBank/DDBJ whole genome shotgun (WGS) entry which is preliminary data.</text>
</comment>
<keyword evidence="1" id="KW-0678">Repressor</keyword>
<dbReference type="STRING" id="1121898.GCA_000422725_02552"/>
<dbReference type="InterPro" id="IPR009061">
    <property type="entry name" value="DNA-bd_dom_put_sf"/>
</dbReference>
<dbReference type="Proteomes" id="UP000030111">
    <property type="component" value="Unassembled WGS sequence"/>
</dbReference>
<dbReference type="EMBL" id="JRLY01000007">
    <property type="protein sequence ID" value="KGO93072.1"/>
    <property type="molecule type" value="Genomic_DNA"/>
</dbReference>
<evidence type="ECO:0000313" key="6">
    <source>
        <dbReference type="EMBL" id="KGO93072.1"/>
    </source>
</evidence>
<dbReference type="eggNOG" id="COG0789">
    <property type="taxonomic scope" value="Bacteria"/>
</dbReference>
<protein>
    <submittedName>
        <fullName evidence="6">MerR family transcriptional regulator</fullName>
    </submittedName>
</protein>
<dbReference type="Gene3D" id="3.40.50.280">
    <property type="entry name" value="Cobalamin-binding domain"/>
    <property type="match status" value="1"/>
</dbReference>
<evidence type="ECO:0000256" key="1">
    <source>
        <dbReference type="ARBA" id="ARBA00022491"/>
    </source>
</evidence>
<keyword evidence="2" id="KW-0805">Transcription regulation</keyword>
<dbReference type="Pfam" id="PF02607">
    <property type="entry name" value="B12-binding_2"/>
    <property type="match status" value="1"/>
</dbReference>
<evidence type="ECO:0000313" key="7">
    <source>
        <dbReference type="Proteomes" id="UP000030111"/>
    </source>
</evidence>
<proteinExistence type="predicted"/>
<organism evidence="6 7">
    <name type="scientific">Flavobacterium subsaxonicum WB 4.1-42 = DSM 21790</name>
    <dbReference type="NCBI Taxonomy" id="1121898"/>
    <lineage>
        <taxon>Bacteria</taxon>
        <taxon>Pseudomonadati</taxon>
        <taxon>Bacteroidota</taxon>
        <taxon>Flavobacteriia</taxon>
        <taxon>Flavobacteriales</taxon>
        <taxon>Flavobacteriaceae</taxon>
        <taxon>Flavobacterium</taxon>
    </lineage>
</organism>
<evidence type="ECO:0000256" key="2">
    <source>
        <dbReference type="ARBA" id="ARBA00023015"/>
    </source>
</evidence>
<dbReference type="SUPFAM" id="SSF46955">
    <property type="entry name" value="Putative DNA-binding domain"/>
    <property type="match status" value="1"/>
</dbReference>
<dbReference type="PROSITE" id="PS50937">
    <property type="entry name" value="HTH_MERR_2"/>
    <property type="match status" value="1"/>
</dbReference>
<evidence type="ECO:0000256" key="4">
    <source>
        <dbReference type="ARBA" id="ARBA00023163"/>
    </source>
</evidence>
<accession>A0A0A2MKA6</accession>
<dbReference type="OrthoDB" id="9800334at2"/>
<evidence type="ECO:0000256" key="3">
    <source>
        <dbReference type="ARBA" id="ARBA00023125"/>
    </source>
</evidence>
<dbReference type="Pfam" id="PF13411">
    <property type="entry name" value="MerR_1"/>
    <property type="match status" value="1"/>
</dbReference>
<dbReference type="GO" id="GO:0046872">
    <property type="term" value="F:metal ion binding"/>
    <property type="evidence" value="ECO:0007669"/>
    <property type="project" value="InterPro"/>
</dbReference>
<reference evidence="6 7" key="1">
    <citation type="submission" date="2013-09" db="EMBL/GenBank/DDBJ databases">
        <authorList>
            <person name="Zeng Z."/>
            <person name="Chen C."/>
        </authorList>
    </citation>
    <scope>NUCLEOTIDE SEQUENCE [LARGE SCALE GENOMIC DNA]</scope>
    <source>
        <strain evidence="6 7">WB 4.1-42</strain>
    </source>
</reference>
<dbReference type="InterPro" id="IPR036594">
    <property type="entry name" value="Meth_synthase_dom"/>
</dbReference>